<dbReference type="GO" id="GO:0008237">
    <property type="term" value="F:metallopeptidase activity"/>
    <property type="evidence" value="ECO:0007669"/>
    <property type="project" value="UniProtKB-KW"/>
</dbReference>
<dbReference type="PANTHER" id="PTHR45644">
    <property type="entry name" value="AAA ATPASE, PUTATIVE (AFU_ORTHOLOGUE AFUA_2G12920)-RELATED-RELATED"/>
    <property type="match status" value="1"/>
</dbReference>
<dbReference type="InterPro" id="IPR027417">
    <property type="entry name" value="P-loop_NTPase"/>
</dbReference>
<keyword evidence="2" id="KW-0547">Nucleotide-binding</keyword>
<evidence type="ECO:0000313" key="8">
    <source>
        <dbReference type="Proteomes" id="UP001153069"/>
    </source>
</evidence>
<comment type="subcellular location">
    <subcellularLocation>
        <location evidence="1">Mitochondrion</location>
    </subcellularLocation>
</comment>
<dbReference type="Pfam" id="PF00004">
    <property type="entry name" value="AAA"/>
    <property type="match status" value="1"/>
</dbReference>
<evidence type="ECO:0000313" key="7">
    <source>
        <dbReference type="EMBL" id="CAB9504182.1"/>
    </source>
</evidence>
<feature type="domain" description="AAA+ ATPase" evidence="6">
    <location>
        <begin position="372"/>
        <end position="522"/>
    </location>
</feature>
<accession>A0A9N8DJ97</accession>
<evidence type="ECO:0000256" key="3">
    <source>
        <dbReference type="ARBA" id="ARBA00022840"/>
    </source>
</evidence>
<dbReference type="EMBL" id="CAICTM010000187">
    <property type="protein sequence ID" value="CAB9504182.1"/>
    <property type="molecule type" value="Genomic_DNA"/>
</dbReference>
<comment type="caution">
    <text evidence="7">The sequence shown here is derived from an EMBL/GenBank/DDBJ whole genome shotgun (WGS) entry which is preliminary data.</text>
</comment>
<dbReference type="GO" id="GO:0016887">
    <property type="term" value="F:ATP hydrolysis activity"/>
    <property type="evidence" value="ECO:0007669"/>
    <property type="project" value="InterPro"/>
</dbReference>
<dbReference type="PROSITE" id="PS00674">
    <property type="entry name" value="AAA"/>
    <property type="match status" value="1"/>
</dbReference>
<dbReference type="Proteomes" id="UP001153069">
    <property type="component" value="Unassembled WGS sequence"/>
</dbReference>
<dbReference type="InterPro" id="IPR003593">
    <property type="entry name" value="AAA+_ATPase"/>
</dbReference>
<proteinExistence type="predicted"/>
<gene>
    <name evidence="7" type="ORF">SEMRO_188_G081300.1</name>
</gene>
<dbReference type="InterPro" id="IPR003959">
    <property type="entry name" value="ATPase_AAA_core"/>
</dbReference>
<evidence type="ECO:0000256" key="5">
    <source>
        <dbReference type="SAM" id="MobiDB-lite"/>
    </source>
</evidence>
<dbReference type="Gene3D" id="1.10.8.60">
    <property type="match status" value="1"/>
</dbReference>
<dbReference type="GO" id="GO:0005741">
    <property type="term" value="C:mitochondrial outer membrane"/>
    <property type="evidence" value="ECO:0007669"/>
    <property type="project" value="TreeGrafter"/>
</dbReference>
<evidence type="ECO:0000256" key="2">
    <source>
        <dbReference type="ARBA" id="ARBA00022741"/>
    </source>
</evidence>
<organism evidence="7 8">
    <name type="scientific">Seminavis robusta</name>
    <dbReference type="NCBI Taxonomy" id="568900"/>
    <lineage>
        <taxon>Eukaryota</taxon>
        <taxon>Sar</taxon>
        <taxon>Stramenopiles</taxon>
        <taxon>Ochrophyta</taxon>
        <taxon>Bacillariophyta</taxon>
        <taxon>Bacillariophyceae</taxon>
        <taxon>Bacillariophycidae</taxon>
        <taxon>Naviculales</taxon>
        <taxon>Naviculaceae</taxon>
        <taxon>Seminavis</taxon>
    </lineage>
</organism>
<sequence length="742" mass="82599">MALPTTMEEDRDASLILKARRDLMAAHEGSMLQRRRNTRNHCGSTDVFRSNGNNRRYRHSSRCLLVALSIVVVLSTSPVAKANPQDTPTTIGQNSRTRGFLSRWRGIIHKDHSRTNSNNLQLFQEHDPEEDGDEIVYDHNLPFPMAEGDDTALSQQQRREQVYEKPALAALLATSSPLLQFSKKALWWTICFYVGKTMWKAMQELAEEVVQDLTSTGDDSLFCSRHDLERILDAIKEQDALSTTVPRRELELARDLHLAGLPLRHNNNNQQDGRTSVEDLFQELTTTEASILQQCLWRPPPAVLSQPGALWDDVLGLDGIKERLLIMVASSIQAMTMPNDSHQKNIVQRTQETYASLLSPGMSSSSSSTTNQHYGVLFYGPPGCGKSFLVQALAAKLRAPCLVVTPSVLMRKFVGDTNLQVRALFSLTKKLSPCILVLDELDGLFRERHDHEQDVSRELKTEFLQWLSGIMTTSSSSGGSGTNSSDDRRQPLIVVGATNRPFDVDSAILRRLPHRYYIGPPNYAARYQIIERLLKGIPLGDNFCIHCVGIRTEGYTPSDLQQVLQTSARMGPLRDAMIQRQRESRQTAAGLLDPLLTNLPPNGPIRSLTMQDVMNALACVQASPLSPNYRHSLQAFARRNGGGVGNNHEGVYVQKHFVPGNPWGMHVLTMGTLQLPSLDADARESPSYIPPPAGASSSGEGFEPDLMDSGDNMSGDGEDFDDFLSEDDDFDDDDDEEEEFEL</sequence>
<reference evidence="7" key="1">
    <citation type="submission" date="2020-06" db="EMBL/GenBank/DDBJ databases">
        <authorList>
            <consortium name="Plant Systems Biology data submission"/>
        </authorList>
    </citation>
    <scope>NUCLEOTIDE SEQUENCE</scope>
    <source>
        <strain evidence="7">D6</strain>
    </source>
</reference>
<protein>
    <submittedName>
        <fullName evidence="7">Metalloprotease FTSH</fullName>
    </submittedName>
</protein>
<dbReference type="GO" id="GO:0005524">
    <property type="term" value="F:ATP binding"/>
    <property type="evidence" value="ECO:0007669"/>
    <property type="project" value="UniProtKB-KW"/>
</dbReference>
<dbReference type="Gene3D" id="3.40.50.300">
    <property type="entry name" value="P-loop containing nucleotide triphosphate hydrolases"/>
    <property type="match status" value="1"/>
</dbReference>
<dbReference type="InterPro" id="IPR051701">
    <property type="entry name" value="Mito_OM_Translocase_MSP1"/>
</dbReference>
<dbReference type="SMART" id="SM00382">
    <property type="entry name" value="AAA"/>
    <property type="match status" value="1"/>
</dbReference>
<evidence type="ECO:0000256" key="4">
    <source>
        <dbReference type="ARBA" id="ARBA00023128"/>
    </source>
</evidence>
<keyword evidence="7" id="KW-0482">Metalloprotease</keyword>
<keyword evidence="7" id="KW-0378">Hydrolase</keyword>
<dbReference type="AlphaFoldDB" id="A0A9N8DJ97"/>
<dbReference type="SUPFAM" id="SSF52540">
    <property type="entry name" value="P-loop containing nucleoside triphosphate hydrolases"/>
    <property type="match status" value="1"/>
</dbReference>
<dbReference type="InterPro" id="IPR003960">
    <property type="entry name" value="ATPase_AAA_CS"/>
</dbReference>
<keyword evidence="7" id="KW-0645">Protease</keyword>
<evidence type="ECO:0000259" key="6">
    <source>
        <dbReference type="SMART" id="SM00382"/>
    </source>
</evidence>
<dbReference type="OrthoDB" id="39734at2759"/>
<keyword evidence="4" id="KW-0496">Mitochondrion</keyword>
<keyword evidence="8" id="KW-1185">Reference proteome</keyword>
<feature type="compositionally biased region" description="Acidic residues" evidence="5">
    <location>
        <begin position="716"/>
        <end position="742"/>
    </location>
</feature>
<keyword evidence="3" id="KW-0067">ATP-binding</keyword>
<feature type="region of interest" description="Disordered" evidence="5">
    <location>
        <begin position="682"/>
        <end position="742"/>
    </location>
</feature>
<evidence type="ECO:0000256" key="1">
    <source>
        <dbReference type="ARBA" id="ARBA00004173"/>
    </source>
</evidence>
<name>A0A9N8DJ97_9STRA</name>
<dbReference type="PANTHER" id="PTHR45644:SF3">
    <property type="entry name" value="FI08533P-RELATED"/>
    <property type="match status" value="1"/>
</dbReference>